<accession>A0ABD5NPZ6</accession>
<evidence type="ECO:0000259" key="1">
    <source>
        <dbReference type="Pfam" id="PF24038"/>
    </source>
</evidence>
<dbReference type="InterPro" id="IPR036388">
    <property type="entry name" value="WH-like_DNA-bd_sf"/>
</dbReference>
<keyword evidence="4" id="KW-1185">Reference proteome</keyword>
<sequence>MDDDHIVEAVAPEAAFSVLADDSRIAILRALWDAEGQRATFSELREAVGMRDSGKFNYHLGKLTDRFVRKADDGYELRAAGRHVVGALLSGAYTMDGEIDPIDLDDPCPLCGDALTFSYEDDRARIECADGPFETAFPIPPGAFAGYPAEAFPELADRYLRTLLSQARNEFCSACEGRVTLSLTEKQLDELPPTMDGLVLATYDCDRCGMSTQLDLATLLLDEPAVVRFYDEHDVDVRTIRFWQLGARSGLPRSTIPAEGPHAADVTYEIDGDAVTLSVADDLSVVSVERESA</sequence>
<protein>
    <submittedName>
        <fullName evidence="3">ArsR/SmtB family transcription factor</fullName>
    </submittedName>
</protein>
<dbReference type="EMBL" id="JBHSAQ010000010">
    <property type="protein sequence ID" value="MFC3959014.1"/>
    <property type="molecule type" value="Genomic_DNA"/>
</dbReference>
<dbReference type="InterPro" id="IPR055775">
    <property type="entry name" value="DUF7351"/>
</dbReference>
<feature type="domain" description="DUF7351" evidence="2">
    <location>
        <begin position="105"/>
        <end position="285"/>
    </location>
</feature>
<dbReference type="Pfam" id="PF24042">
    <property type="entry name" value="DUF7351"/>
    <property type="match status" value="1"/>
</dbReference>
<dbReference type="InterPro" id="IPR036390">
    <property type="entry name" value="WH_DNA-bd_sf"/>
</dbReference>
<dbReference type="Pfam" id="PF24038">
    <property type="entry name" value="DUF7347"/>
    <property type="match status" value="1"/>
</dbReference>
<dbReference type="InterPro" id="IPR011991">
    <property type="entry name" value="ArsR-like_HTH"/>
</dbReference>
<feature type="domain" description="DUF7347" evidence="1">
    <location>
        <begin position="12"/>
        <end position="87"/>
    </location>
</feature>
<dbReference type="InterPro" id="IPR055771">
    <property type="entry name" value="DUF7347"/>
</dbReference>
<evidence type="ECO:0000313" key="4">
    <source>
        <dbReference type="Proteomes" id="UP001595846"/>
    </source>
</evidence>
<evidence type="ECO:0000259" key="2">
    <source>
        <dbReference type="Pfam" id="PF24042"/>
    </source>
</evidence>
<name>A0ABD5NPZ6_9EURY</name>
<dbReference type="AlphaFoldDB" id="A0ABD5NPZ6"/>
<dbReference type="RefSeq" id="WP_256533589.1">
    <property type="nucleotide sequence ID" value="NZ_CP101824.1"/>
</dbReference>
<proteinExistence type="predicted"/>
<evidence type="ECO:0000313" key="3">
    <source>
        <dbReference type="EMBL" id="MFC3959014.1"/>
    </source>
</evidence>
<gene>
    <name evidence="3" type="ORF">ACFOUR_11630</name>
</gene>
<dbReference type="GeneID" id="73902720"/>
<organism evidence="3 4">
    <name type="scientific">Halovivax cerinus</name>
    <dbReference type="NCBI Taxonomy" id="1487865"/>
    <lineage>
        <taxon>Archaea</taxon>
        <taxon>Methanobacteriati</taxon>
        <taxon>Methanobacteriota</taxon>
        <taxon>Stenosarchaea group</taxon>
        <taxon>Halobacteria</taxon>
        <taxon>Halobacteriales</taxon>
        <taxon>Natrialbaceae</taxon>
        <taxon>Halovivax</taxon>
    </lineage>
</organism>
<reference evidence="3 4" key="1">
    <citation type="journal article" date="2019" name="Int. J. Syst. Evol. Microbiol.">
        <title>The Global Catalogue of Microorganisms (GCM) 10K type strain sequencing project: providing services to taxonomists for standard genome sequencing and annotation.</title>
        <authorList>
            <consortium name="The Broad Institute Genomics Platform"/>
            <consortium name="The Broad Institute Genome Sequencing Center for Infectious Disease"/>
            <person name="Wu L."/>
            <person name="Ma J."/>
        </authorList>
    </citation>
    <scope>NUCLEOTIDE SEQUENCE [LARGE SCALE GENOMIC DNA]</scope>
    <source>
        <strain evidence="3 4">IBRC-M 10256</strain>
    </source>
</reference>
<dbReference type="Gene3D" id="1.10.10.10">
    <property type="entry name" value="Winged helix-like DNA-binding domain superfamily/Winged helix DNA-binding domain"/>
    <property type="match status" value="1"/>
</dbReference>
<dbReference type="CDD" id="cd00090">
    <property type="entry name" value="HTH_ARSR"/>
    <property type="match status" value="1"/>
</dbReference>
<dbReference type="SUPFAM" id="SSF46785">
    <property type="entry name" value="Winged helix' DNA-binding domain"/>
    <property type="match status" value="1"/>
</dbReference>
<comment type="caution">
    <text evidence="3">The sequence shown here is derived from an EMBL/GenBank/DDBJ whole genome shotgun (WGS) entry which is preliminary data.</text>
</comment>
<dbReference type="Proteomes" id="UP001595846">
    <property type="component" value="Unassembled WGS sequence"/>
</dbReference>